<comment type="caution">
    <text evidence="3">The sequence shown here is derived from an EMBL/GenBank/DDBJ whole genome shotgun (WGS) entry which is preliminary data.</text>
</comment>
<dbReference type="AlphaFoldDB" id="G2DFP7"/>
<evidence type="ECO:0000313" key="3">
    <source>
        <dbReference type="EMBL" id="EGV50533.1"/>
    </source>
</evidence>
<comment type="similarity">
    <text evidence="1">Belongs to the UPF0045 family.</text>
</comment>
<dbReference type="InterPro" id="IPR029756">
    <property type="entry name" value="MTH1187/YkoF-like"/>
</dbReference>
<dbReference type="PATRIC" id="fig|1048808.3.peg.2470"/>
<keyword evidence="4" id="KW-1185">Reference proteome</keyword>
<dbReference type="Pfam" id="PF01910">
    <property type="entry name" value="Thiamine_BP"/>
    <property type="match status" value="1"/>
</dbReference>
<dbReference type="InterPro" id="IPR051614">
    <property type="entry name" value="UPF0045_domain"/>
</dbReference>
<gene>
    <name evidence="3" type="ORF">Rifp1Sym_cw00010</name>
</gene>
<dbReference type="GO" id="GO:0005829">
    <property type="term" value="C:cytosol"/>
    <property type="evidence" value="ECO:0007669"/>
    <property type="project" value="TreeGrafter"/>
</dbReference>
<sequence>MNICELRSPGLIRPGLRLPRMNLAVCTRHWPPFRVACEQRRAVKVSVLLEFSMFPTDQGESVSEQVSQVIAMIRDSGVDYQLTPMGTIIETAELGDALALVERAYQLLERQGCRRVYSSLKLDIRQGKDQRLAQKIRSVEEKIGTVRS</sequence>
<feature type="domain" description="Thiamine-binding protein" evidence="2">
    <location>
        <begin position="50"/>
        <end position="140"/>
    </location>
</feature>
<dbReference type="NCBIfam" id="TIGR00106">
    <property type="entry name" value="MTH1187 family thiamine-binding protein"/>
    <property type="match status" value="1"/>
</dbReference>
<protein>
    <recommendedName>
        <fullName evidence="2">Thiamine-binding protein domain-containing protein</fullName>
    </recommendedName>
</protein>
<evidence type="ECO:0000313" key="4">
    <source>
        <dbReference type="Proteomes" id="UP000004491"/>
    </source>
</evidence>
<evidence type="ECO:0000256" key="1">
    <source>
        <dbReference type="ARBA" id="ARBA00010272"/>
    </source>
</evidence>
<dbReference type="InterPro" id="IPR002767">
    <property type="entry name" value="Thiamine_BP"/>
</dbReference>
<evidence type="ECO:0000259" key="2">
    <source>
        <dbReference type="Pfam" id="PF01910"/>
    </source>
</evidence>
<dbReference type="SUPFAM" id="SSF89957">
    <property type="entry name" value="MTH1187/YkoF-like"/>
    <property type="match status" value="1"/>
</dbReference>
<dbReference type="PANTHER" id="PTHR33777:SF1">
    <property type="entry name" value="UPF0045 PROTEIN ECM15"/>
    <property type="match status" value="1"/>
</dbReference>
<dbReference type="EMBL" id="AFOC01000076">
    <property type="protein sequence ID" value="EGV50533.1"/>
    <property type="molecule type" value="Genomic_DNA"/>
</dbReference>
<dbReference type="Gene3D" id="3.30.70.930">
    <property type="match status" value="1"/>
</dbReference>
<name>G2DFP7_9GAMM</name>
<dbReference type="Proteomes" id="UP000004491">
    <property type="component" value="Unassembled WGS sequence"/>
</dbReference>
<dbReference type="PANTHER" id="PTHR33777">
    <property type="entry name" value="UPF0045 PROTEIN ECM15"/>
    <property type="match status" value="1"/>
</dbReference>
<accession>G2DFP7</accession>
<reference evidence="3" key="1">
    <citation type="journal article" date="2011" name="ISME J.">
        <title>The endosymbionts of the deep-sea tubeworms Riftia pachyptila and Tevnia jerichonana share an identical physiology as revealed by proteogenomic analyses.</title>
        <authorList>
            <person name="Gardebrecht A."/>
            <person name="Markert S."/>
            <person name="Felbeck H."/>
            <person name="Thuermer A."/>
            <person name="Albrecht D."/>
            <person name="Wollherr A."/>
            <person name="Kabisch J."/>
            <person name="Lehmann R."/>
            <person name="Daniel R."/>
            <person name="Liesegang H."/>
            <person name="Hecker M."/>
            <person name="Sievert S.M."/>
            <person name="Schweder T."/>
        </authorList>
    </citation>
    <scope>NUCLEOTIDE SEQUENCE [LARGE SCALE GENOMIC DNA]</scope>
</reference>
<proteinExistence type="inferred from homology"/>
<organism evidence="3 4">
    <name type="scientific">endosymbiont of Riftia pachyptila</name>
    <name type="common">vent Ph05</name>
    <dbReference type="NCBI Taxonomy" id="1048808"/>
    <lineage>
        <taxon>Bacteria</taxon>
        <taxon>Pseudomonadati</taxon>
        <taxon>Pseudomonadota</taxon>
        <taxon>Gammaproteobacteria</taxon>
        <taxon>sulfur-oxidizing symbionts</taxon>
    </lineage>
</organism>